<evidence type="ECO:0000313" key="2">
    <source>
        <dbReference type="EMBL" id="KAE9974136.1"/>
    </source>
</evidence>
<comment type="caution">
    <text evidence="2">The sequence shown here is derived from an EMBL/GenBank/DDBJ whole genome shotgun (WGS) entry which is preliminary data.</text>
</comment>
<sequence>MSPSLIYTFSATNLWCAGAMLYIHQKRGKGNTDMILIQRDLLSAWEDEATRRAKGRNLALAEHYEGHVESVRAEYEKIQCEVERDNRNLQVSQRAILVTLVEAQDTIHDAEKKVMNAARDAQNIVKRTDERVKRIETDKALTSSRIRQFDADNISLQESVR</sequence>
<keyword evidence="1" id="KW-0175">Coiled coil</keyword>
<evidence type="ECO:0000313" key="3">
    <source>
        <dbReference type="Proteomes" id="UP000447873"/>
    </source>
</evidence>
<reference evidence="2 3" key="1">
    <citation type="submission" date="2018-12" db="EMBL/GenBank/DDBJ databases">
        <title>Venturia inaequalis Genome Resource.</title>
        <authorList>
            <person name="Lichtner F.J."/>
        </authorList>
    </citation>
    <scope>NUCLEOTIDE SEQUENCE [LARGE SCALE GENOMIC DNA]</scope>
    <source>
        <strain evidence="2 3">120213</strain>
    </source>
</reference>
<dbReference type="Proteomes" id="UP000447873">
    <property type="component" value="Unassembled WGS sequence"/>
</dbReference>
<gene>
    <name evidence="2" type="ORF">EG328_003996</name>
</gene>
<feature type="coiled-coil region" evidence="1">
    <location>
        <begin position="61"/>
        <end position="138"/>
    </location>
</feature>
<organism evidence="2 3">
    <name type="scientific">Venturia inaequalis</name>
    <name type="common">Apple scab fungus</name>
    <dbReference type="NCBI Taxonomy" id="5025"/>
    <lineage>
        <taxon>Eukaryota</taxon>
        <taxon>Fungi</taxon>
        <taxon>Dikarya</taxon>
        <taxon>Ascomycota</taxon>
        <taxon>Pezizomycotina</taxon>
        <taxon>Dothideomycetes</taxon>
        <taxon>Pleosporomycetidae</taxon>
        <taxon>Venturiales</taxon>
        <taxon>Venturiaceae</taxon>
        <taxon>Venturia</taxon>
    </lineage>
</organism>
<protein>
    <submittedName>
        <fullName evidence="2">Uncharacterized protein</fullName>
    </submittedName>
</protein>
<accession>A0A8H3URQ5</accession>
<name>A0A8H3URQ5_VENIN</name>
<dbReference type="EMBL" id="WNWS01000225">
    <property type="protein sequence ID" value="KAE9974136.1"/>
    <property type="molecule type" value="Genomic_DNA"/>
</dbReference>
<evidence type="ECO:0000256" key="1">
    <source>
        <dbReference type="SAM" id="Coils"/>
    </source>
</evidence>
<proteinExistence type="predicted"/>
<dbReference type="AlphaFoldDB" id="A0A8H3URQ5"/>